<dbReference type="EMBL" id="JABSTQ010009191">
    <property type="protein sequence ID" value="KAG0431826.1"/>
    <property type="molecule type" value="Genomic_DNA"/>
</dbReference>
<reference evidence="1 2" key="1">
    <citation type="journal article" date="2020" name="Cell">
        <title>Large-Scale Comparative Analyses of Tick Genomes Elucidate Their Genetic Diversity and Vector Capacities.</title>
        <authorList>
            <consortium name="Tick Genome and Microbiome Consortium (TIGMIC)"/>
            <person name="Jia N."/>
            <person name="Wang J."/>
            <person name="Shi W."/>
            <person name="Du L."/>
            <person name="Sun Y."/>
            <person name="Zhan W."/>
            <person name="Jiang J.F."/>
            <person name="Wang Q."/>
            <person name="Zhang B."/>
            <person name="Ji P."/>
            <person name="Bell-Sakyi L."/>
            <person name="Cui X.M."/>
            <person name="Yuan T.T."/>
            <person name="Jiang B.G."/>
            <person name="Yang W.F."/>
            <person name="Lam T.T."/>
            <person name="Chang Q.C."/>
            <person name="Ding S.J."/>
            <person name="Wang X.J."/>
            <person name="Zhu J.G."/>
            <person name="Ruan X.D."/>
            <person name="Zhao L."/>
            <person name="Wei J.T."/>
            <person name="Ye R.Z."/>
            <person name="Que T.C."/>
            <person name="Du C.H."/>
            <person name="Zhou Y.H."/>
            <person name="Cheng J.X."/>
            <person name="Dai P.F."/>
            <person name="Guo W.B."/>
            <person name="Han X.H."/>
            <person name="Huang E.J."/>
            <person name="Li L.F."/>
            <person name="Wei W."/>
            <person name="Gao Y.C."/>
            <person name="Liu J.Z."/>
            <person name="Shao H.Z."/>
            <person name="Wang X."/>
            <person name="Wang C.C."/>
            <person name="Yang T.C."/>
            <person name="Huo Q.B."/>
            <person name="Li W."/>
            <person name="Chen H.Y."/>
            <person name="Chen S.E."/>
            <person name="Zhou L.G."/>
            <person name="Ni X.B."/>
            <person name="Tian J.H."/>
            <person name="Sheng Y."/>
            <person name="Liu T."/>
            <person name="Pan Y.S."/>
            <person name="Xia L.Y."/>
            <person name="Li J."/>
            <person name="Zhao F."/>
            <person name="Cao W.C."/>
        </authorList>
    </citation>
    <scope>NUCLEOTIDE SEQUENCE [LARGE SCALE GENOMIC DNA]</scope>
    <source>
        <strain evidence="1">Iper-2018</strain>
    </source>
</reference>
<sequence>MWDARRGLIKRWRRQKLNRKLQLRIAKLTAEAAEYAEELTRSNWGQTCNMMQGTLSTAKTWSLLKHLLDPMKSKAASNIPRGRSYTSTTEPTPNYSRNSSVHIYRERTPQRSKLSTQAPTTPSLTER</sequence>
<comment type="caution">
    <text evidence="1">The sequence shown here is derived from an EMBL/GenBank/DDBJ whole genome shotgun (WGS) entry which is preliminary data.</text>
</comment>
<keyword evidence="2" id="KW-1185">Reference proteome</keyword>
<organism evidence="1 2">
    <name type="scientific">Ixodes persulcatus</name>
    <name type="common">Taiga tick</name>
    <dbReference type="NCBI Taxonomy" id="34615"/>
    <lineage>
        <taxon>Eukaryota</taxon>
        <taxon>Metazoa</taxon>
        <taxon>Ecdysozoa</taxon>
        <taxon>Arthropoda</taxon>
        <taxon>Chelicerata</taxon>
        <taxon>Arachnida</taxon>
        <taxon>Acari</taxon>
        <taxon>Parasitiformes</taxon>
        <taxon>Ixodida</taxon>
        <taxon>Ixodoidea</taxon>
        <taxon>Ixodidae</taxon>
        <taxon>Ixodinae</taxon>
        <taxon>Ixodes</taxon>
    </lineage>
</organism>
<evidence type="ECO:0000313" key="2">
    <source>
        <dbReference type="Proteomes" id="UP000805193"/>
    </source>
</evidence>
<protein>
    <submittedName>
        <fullName evidence="1">Uncharacterized protein</fullName>
    </submittedName>
</protein>
<proteinExistence type="predicted"/>
<dbReference type="Proteomes" id="UP000805193">
    <property type="component" value="Unassembled WGS sequence"/>
</dbReference>
<evidence type="ECO:0000313" key="1">
    <source>
        <dbReference type="EMBL" id="KAG0431826.1"/>
    </source>
</evidence>
<name>A0AC60QG41_IXOPE</name>
<accession>A0AC60QG41</accession>
<gene>
    <name evidence="1" type="ORF">HPB47_021412</name>
</gene>